<dbReference type="EMBL" id="CP046415">
    <property type="protein sequence ID" value="QGT79109.1"/>
    <property type="molecule type" value="Genomic_DNA"/>
</dbReference>
<proteinExistence type="predicted"/>
<evidence type="ECO:0000256" key="1">
    <source>
        <dbReference type="SAM" id="MobiDB-lite"/>
    </source>
</evidence>
<dbReference type="AlphaFoldDB" id="A0A6I6CY33"/>
<evidence type="ECO:0000313" key="2">
    <source>
        <dbReference type="EMBL" id="QGT79109.1"/>
    </source>
</evidence>
<protein>
    <submittedName>
        <fullName evidence="2">DUF721 domain-containing protein</fullName>
    </submittedName>
</protein>
<dbReference type="Proteomes" id="UP000427716">
    <property type="component" value="Chromosome"/>
</dbReference>
<organism evidence="2 3">
    <name type="scientific">Guyparkeria halophila</name>
    <dbReference type="NCBI Taxonomy" id="47960"/>
    <lineage>
        <taxon>Bacteria</taxon>
        <taxon>Pseudomonadati</taxon>
        <taxon>Pseudomonadota</taxon>
        <taxon>Gammaproteobacteria</taxon>
        <taxon>Chromatiales</taxon>
        <taxon>Thioalkalibacteraceae</taxon>
        <taxon>Guyparkeria</taxon>
    </lineage>
</organism>
<name>A0A6I6CY33_9GAMM</name>
<feature type="region of interest" description="Disordered" evidence="1">
    <location>
        <begin position="97"/>
        <end position="121"/>
    </location>
</feature>
<dbReference type="RefSeq" id="WP_156574815.1">
    <property type="nucleotide sequence ID" value="NZ_CP046415.1"/>
</dbReference>
<dbReference type="KEGG" id="ghl:GM160_09545"/>
<keyword evidence="3" id="KW-1185">Reference proteome</keyword>
<dbReference type="InterPro" id="IPR007922">
    <property type="entry name" value="DciA-like"/>
</dbReference>
<gene>
    <name evidence="2" type="ORF">GM160_09545</name>
</gene>
<reference evidence="2 3" key="1">
    <citation type="submission" date="2019-11" db="EMBL/GenBank/DDBJ databases">
        <authorList>
            <person name="Zhang J."/>
            <person name="Sun C."/>
        </authorList>
    </citation>
    <scope>NUCLEOTIDE SEQUENCE [LARGE SCALE GENOMIC DNA]</scope>
    <source>
        <strain evidence="3">sp2</strain>
    </source>
</reference>
<feature type="compositionally biased region" description="Basic and acidic residues" evidence="1">
    <location>
        <begin position="103"/>
        <end position="115"/>
    </location>
</feature>
<accession>A0A6I6CY33</accession>
<sequence>MNLERYRLNNPALAGILDRVALIRAYQAIIDGLVSGRSGQAVQVINVDEHTLTLGVGSAAMASRMRFEAPDLLTRLHRALDAHPGAPRPASIRVRVAPANAPTRRERPRVEREPSRTGSQALDVLASVHEGEELARALQRLSRAINPDDANH</sequence>
<dbReference type="Pfam" id="PF05258">
    <property type="entry name" value="DciA"/>
    <property type="match status" value="1"/>
</dbReference>
<evidence type="ECO:0000313" key="3">
    <source>
        <dbReference type="Proteomes" id="UP000427716"/>
    </source>
</evidence>